<protein>
    <recommendedName>
        <fullName evidence="4">Wall-associated receptor kinase galacturonan-binding domain-containing protein</fullName>
    </recommendedName>
</protein>
<dbReference type="EMBL" id="PKMF04000059">
    <property type="protein sequence ID" value="KAK7854046.1"/>
    <property type="molecule type" value="Genomic_DNA"/>
</dbReference>
<proteinExistence type="predicted"/>
<reference evidence="2 3" key="1">
    <citation type="journal article" date="2018" name="Sci. Data">
        <title>The draft genome sequence of cork oak.</title>
        <authorList>
            <person name="Ramos A.M."/>
            <person name="Usie A."/>
            <person name="Barbosa P."/>
            <person name="Barros P.M."/>
            <person name="Capote T."/>
            <person name="Chaves I."/>
            <person name="Simoes F."/>
            <person name="Abreu I."/>
            <person name="Carrasquinho I."/>
            <person name="Faro C."/>
            <person name="Guimaraes J.B."/>
            <person name="Mendonca D."/>
            <person name="Nobrega F."/>
            <person name="Rodrigues L."/>
            <person name="Saibo N.J.M."/>
            <person name="Varela M.C."/>
            <person name="Egas C."/>
            <person name="Matos J."/>
            <person name="Miguel C.M."/>
            <person name="Oliveira M.M."/>
            <person name="Ricardo C.P."/>
            <person name="Goncalves S."/>
        </authorList>
    </citation>
    <scope>NUCLEOTIDE SEQUENCE [LARGE SCALE GENOMIC DNA]</scope>
    <source>
        <strain evidence="3">cv. HL8</strain>
    </source>
</reference>
<comment type="caution">
    <text evidence="2">The sequence shown here is derived from an EMBL/GenBank/DDBJ whole genome shotgun (WGS) entry which is preliminary data.</text>
</comment>
<gene>
    <name evidence="2" type="ORF">CFP56_033739</name>
</gene>
<feature type="chain" id="PRO_5043384879" description="Wall-associated receptor kinase galacturonan-binding domain-containing protein" evidence="1">
    <location>
        <begin position="20"/>
        <end position="101"/>
    </location>
</feature>
<evidence type="ECO:0000313" key="3">
    <source>
        <dbReference type="Proteomes" id="UP000237347"/>
    </source>
</evidence>
<evidence type="ECO:0008006" key="4">
    <source>
        <dbReference type="Google" id="ProtNLM"/>
    </source>
</evidence>
<sequence length="101" mass="10723">MVLLPLLVILAAKAAVVVAFQPDSSYIRSYGSLTIPCPFGTSEGCFLDESFHIICSNSLGTSKPLLSSSNNARNANVLSISLDSELRVSTFVKHDCSNGTN</sequence>
<evidence type="ECO:0000313" key="2">
    <source>
        <dbReference type="EMBL" id="KAK7854046.1"/>
    </source>
</evidence>
<dbReference type="PANTHER" id="PTHR33491">
    <property type="entry name" value="OSJNBA0016N04.9 PROTEIN"/>
    <property type="match status" value="1"/>
</dbReference>
<keyword evidence="1" id="KW-0732">Signal</keyword>
<feature type="signal peptide" evidence="1">
    <location>
        <begin position="1"/>
        <end position="19"/>
    </location>
</feature>
<keyword evidence="3" id="KW-1185">Reference proteome</keyword>
<dbReference type="AlphaFoldDB" id="A0AAW0LUF7"/>
<name>A0AAW0LUF7_QUESU</name>
<evidence type="ECO:0000256" key="1">
    <source>
        <dbReference type="SAM" id="SignalP"/>
    </source>
</evidence>
<dbReference type="Proteomes" id="UP000237347">
    <property type="component" value="Unassembled WGS sequence"/>
</dbReference>
<accession>A0AAW0LUF7</accession>
<organism evidence="2 3">
    <name type="scientific">Quercus suber</name>
    <name type="common">Cork oak</name>
    <dbReference type="NCBI Taxonomy" id="58331"/>
    <lineage>
        <taxon>Eukaryota</taxon>
        <taxon>Viridiplantae</taxon>
        <taxon>Streptophyta</taxon>
        <taxon>Embryophyta</taxon>
        <taxon>Tracheophyta</taxon>
        <taxon>Spermatophyta</taxon>
        <taxon>Magnoliopsida</taxon>
        <taxon>eudicotyledons</taxon>
        <taxon>Gunneridae</taxon>
        <taxon>Pentapetalae</taxon>
        <taxon>rosids</taxon>
        <taxon>fabids</taxon>
        <taxon>Fagales</taxon>
        <taxon>Fagaceae</taxon>
        <taxon>Quercus</taxon>
    </lineage>
</organism>